<dbReference type="HAMAP" id="MF_00208">
    <property type="entry name" value="MurE"/>
    <property type="match status" value="1"/>
</dbReference>
<feature type="binding site" evidence="7">
    <location>
        <begin position="154"/>
        <end position="155"/>
    </location>
    <ligand>
        <name>UDP-N-acetyl-alpha-D-muramoyl-L-alanyl-D-glutamate</name>
        <dbReference type="ChEBI" id="CHEBI:83900"/>
    </ligand>
</feature>
<dbReference type="GO" id="GO:0005737">
    <property type="term" value="C:cytoplasm"/>
    <property type="evidence" value="ECO:0007669"/>
    <property type="project" value="UniProtKB-SubCell"/>
</dbReference>
<dbReference type="Pfam" id="PF02875">
    <property type="entry name" value="Mur_ligase_C"/>
    <property type="match status" value="1"/>
</dbReference>
<comment type="similarity">
    <text evidence="1 7">Belongs to the MurCDEF family. MurE subfamily.</text>
</comment>
<dbReference type="Pfam" id="PF01225">
    <property type="entry name" value="Mur_ligase"/>
    <property type="match status" value="1"/>
</dbReference>
<evidence type="ECO:0000313" key="12">
    <source>
        <dbReference type="EMBL" id="PZF72335.1"/>
    </source>
</evidence>
<evidence type="ECO:0000313" key="13">
    <source>
        <dbReference type="Proteomes" id="UP000248745"/>
    </source>
</evidence>
<evidence type="ECO:0000256" key="5">
    <source>
        <dbReference type="ARBA" id="ARBA00023306"/>
    </source>
</evidence>
<feature type="binding site" evidence="7">
    <location>
        <position position="31"/>
    </location>
    <ligand>
        <name>UDP-N-acetyl-alpha-D-muramoyl-L-alanyl-D-glutamate</name>
        <dbReference type="ChEBI" id="CHEBI:83900"/>
    </ligand>
</feature>
<dbReference type="SUPFAM" id="SSF63418">
    <property type="entry name" value="MurE/MurF N-terminal domain"/>
    <property type="match status" value="1"/>
</dbReference>
<dbReference type="NCBIfam" id="NF001126">
    <property type="entry name" value="PRK00139.1-4"/>
    <property type="match status" value="1"/>
</dbReference>
<keyword evidence="5 7" id="KW-0131">Cell cycle</keyword>
<evidence type="ECO:0000256" key="4">
    <source>
        <dbReference type="ARBA" id="ARBA00022984"/>
    </source>
</evidence>
<comment type="caution">
    <text evidence="12">The sequence shown here is derived from an EMBL/GenBank/DDBJ whole genome shotgun (WGS) entry which is preliminary data.</text>
</comment>
<dbReference type="SUPFAM" id="SSF53244">
    <property type="entry name" value="MurD-like peptide ligases, peptide-binding domain"/>
    <property type="match status" value="1"/>
</dbReference>
<feature type="short sequence motif" description="Meso-diaminopimelate recognition motif" evidence="7">
    <location>
        <begin position="404"/>
        <end position="407"/>
    </location>
</feature>
<proteinExistence type="inferred from homology"/>
<comment type="caution">
    <text evidence="7">Lacks conserved residue(s) required for the propagation of feature annotation.</text>
</comment>
<feature type="domain" description="Mur ligase C-terminal" evidence="10">
    <location>
        <begin position="328"/>
        <end position="459"/>
    </location>
</feature>
<dbReference type="EC" id="6.3.2.13" evidence="7"/>
<dbReference type="GO" id="GO:0071555">
    <property type="term" value="P:cell wall organization"/>
    <property type="evidence" value="ECO:0007669"/>
    <property type="project" value="UniProtKB-KW"/>
</dbReference>
<dbReference type="InterPro" id="IPR013221">
    <property type="entry name" value="Mur_ligase_cen"/>
</dbReference>
<dbReference type="NCBIfam" id="TIGR01085">
    <property type="entry name" value="murE"/>
    <property type="match status" value="1"/>
</dbReference>
<dbReference type="GO" id="GO:0051301">
    <property type="term" value="P:cell division"/>
    <property type="evidence" value="ECO:0007669"/>
    <property type="project" value="UniProtKB-KW"/>
</dbReference>
<dbReference type="OrthoDB" id="9800958at2"/>
<dbReference type="SUPFAM" id="SSF53623">
    <property type="entry name" value="MurD-like peptide ligases, catalytic domain"/>
    <property type="match status" value="1"/>
</dbReference>
<feature type="binding site" evidence="7">
    <location>
        <position position="380"/>
    </location>
    <ligand>
        <name>meso-2,6-diaminopimelate</name>
        <dbReference type="ChEBI" id="CHEBI:57791"/>
    </ligand>
</feature>
<comment type="pathway">
    <text evidence="7 8">Cell wall biogenesis; peptidoglycan biosynthesis.</text>
</comment>
<dbReference type="Gene3D" id="3.90.190.20">
    <property type="entry name" value="Mur ligase, C-terminal domain"/>
    <property type="match status" value="1"/>
</dbReference>
<dbReference type="InterPro" id="IPR035911">
    <property type="entry name" value="MurE/MurF_N"/>
</dbReference>
<keyword evidence="7 12" id="KW-0436">Ligase</keyword>
<evidence type="ECO:0000259" key="9">
    <source>
        <dbReference type="Pfam" id="PF01225"/>
    </source>
</evidence>
<keyword evidence="7" id="KW-0460">Magnesium</keyword>
<dbReference type="InterPro" id="IPR005761">
    <property type="entry name" value="UDP-N-AcMur-Glu-dNH2Pim_ligase"/>
</dbReference>
<feature type="modified residue" description="N6-carboxylysine" evidence="7">
    <location>
        <position position="221"/>
    </location>
</feature>
<sequence>MPVLQEILVNLKPQKIAGNQQTEVNSLAIDSRKVAAGTAFIAVRGSVVDGHDYIEKAIASGASVIVCETMPSSLSENVAYIQVKDSHAAAGQIAAAFYGFPSEKMKVVGVTGTNGKTTTATLLFNLFKALGYKCGLISTVDNHIDEIVETSTHTTPDAISVQALLRRMYDANCAYVFMEVSSHAIHQHRIEGIHFTGAMFTNITHDHLDYHKTFDEYIRVKKKFFDDLPEDAFALTNADDKRGMVMLQNTAAEKCSYSLRIPATYKGKVLENNLTGLIMNVDGQEAHFRMIGTFNAYNLLAVYGAAIQLGEDKMEVLAKLSNLHGAPGRFETYMSPVDKILGIVDYAHTPDALLNVLATIKQLRGDAQQVITVVGCGGDRDKTKRPVMAEVACEHSDRVILTSDNPRSEDPEVILNEMEAGLNLTQKRKVLRISDRREAIKTAVSLANAGDIILLAGKGHETYQEIKGIKNHFNDREEITKAFELYNK</sequence>
<feature type="binding site" evidence="7">
    <location>
        <position position="461"/>
    </location>
    <ligand>
        <name>meso-2,6-diaminopimelate</name>
        <dbReference type="ChEBI" id="CHEBI:57791"/>
    </ligand>
</feature>
<keyword evidence="3 7" id="KW-0133">Cell shape</keyword>
<reference evidence="12 13" key="1">
    <citation type="submission" date="2018-06" db="EMBL/GenBank/DDBJ databases">
        <title>Mucibacter soli gen. nov., sp. nov., a new member of the family Chitinophagaceae producing mucin.</title>
        <authorList>
            <person name="Kim M.-K."/>
            <person name="Park S."/>
            <person name="Kim T.-S."/>
            <person name="Joung Y."/>
            <person name="Han J.-H."/>
            <person name="Kim S.B."/>
        </authorList>
    </citation>
    <scope>NUCLEOTIDE SEQUENCE [LARGE SCALE GENOMIC DNA]</scope>
    <source>
        <strain evidence="12 13">R1-15</strain>
    </source>
</reference>
<dbReference type="CDD" id="cd01983">
    <property type="entry name" value="SIMIBI"/>
    <property type="match status" value="1"/>
</dbReference>
<dbReference type="PANTHER" id="PTHR23135">
    <property type="entry name" value="MUR LIGASE FAMILY MEMBER"/>
    <property type="match status" value="1"/>
</dbReference>
<evidence type="ECO:0000259" key="11">
    <source>
        <dbReference type="Pfam" id="PF08245"/>
    </source>
</evidence>
<dbReference type="InterPro" id="IPR004101">
    <property type="entry name" value="Mur_ligase_C"/>
</dbReference>
<dbReference type="InterPro" id="IPR036565">
    <property type="entry name" value="Mur-like_cat_sf"/>
</dbReference>
<dbReference type="GO" id="GO:0009252">
    <property type="term" value="P:peptidoglycan biosynthetic process"/>
    <property type="evidence" value="ECO:0007669"/>
    <property type="project" value="UniProtKB-UniRule"/>
</dbReference>
<evidence type="ECO:0000256" key="3">
    <source>
        <dbReference type="ARBA" id="ARBA00022960"/>
    </source>
</evidence>
<dbReference type="RefSeq" id="WP_110999430.1">
    <property type="nucleotide sequence ID" value="NZ_QKTW01000018.1"/>
</dbReference>
<evidence type="ECO:0000259" key="10">
    <source>
        <dbReference type="Pfam" id="PF02875"/>
    </source>
</evidence>
<keyword evidence="2 7" id="KW-0132">Cell division</keyword>
<dbReference type="InterPro" id="IPR036615">
    <property type="entry name" value="Mur_ligase_C_dom_sf"/>
</dbReference>
<dbReference type="UniPathway" id="UPA00219"/>
<feature type="binding site" evidence="7">
    <location>
        <position position="189"/>
    </location>
    <ligand>
        <name>UDP-N-acetyl-alpha-D-muramoyl-L-alanyl-D-glutamate</name>
        <dbReference type="ChEBI" id="CHEBI:83900"/>
    </ligand>
</feature>
<protein>
    <recommendedName>
        <fullName evidence="7">UDP-N-acetylmuramoyl-L-alanyl-D-glutamate--2,6-diaminopimelate ligase</fullName>
        <ecNumber evidence="7">6.3.2.13</ecNumber>
    </recommendedName>
    <alternativeName>
        <fullName evidence="7">Meso-A2pm-adding enzyme</fullName>
    </alternativeName>
    <alternativeName>
        <fullName evidence="7">Meso-diaminopimelate-adding enzyme</fullName>
    </alternativeName>
    <alternativeName>
        <fullName evidence="7">UDP-MurNAc-L-Ala-D-Glu:meso-diaminopimelate ligase</fullName>
    </alternativeName>
    <alternativeName>
        <fullName evidence="7">UDP-MurNAc-tripeptide synthetase</fullName>
    </alternativeName>
    <alternativeName>
        <fullName evidence="7">UDP-N-acetylmuramyl-tripeptide synthetase</fullName>
    </alternativeName>
</protein>
<dbReference type="Proteomes" id="UP000248745">
    <property type="component" value="Unassembled WGS sequence"/>
</dbReference>
<keyword evidence="7" id="KW-0963">Cytoplasm</keyword>
<dbReference type="GO" id="GO:0005524">
    <property type="term" value="F:ATP binding"/>
    <property type="evidence" value="ECO:0007669"/>
    <property type="project" value="UniProtKB-UniRule"/>
</dbReference>
<dbReference type="GO" id="GO:0008360">
    <property type="term" value="P:regulation of cell shape"/>
    <property type="evidence" value="ECO:0007669"/>
    <property type="project" value="UniProtKB-KW"/>
</dbReference>
<dbReference type="Pfam" id="PF08245">
    <property type="entry name" value="Mur_ligase_M"/>
    <property type="match status" value="1"/>
</dbReference>
<evidence type="ECO:0000256" key="7">
    <source>
        <dbReference type="HAMAP-Rule" id="MF_00208"/>
    </source>
</evidence>
<name>A0A2W2AAB4_9BACT</name>
<dbReference type="AlphaFoldDB" id="A0A2W2AAB4"/>
<keyword evidence="13" id="KW-1185">Reference proteome</keyword>
<gene>
    <name evidence="7" type="primary">murE</name>
    <name evidence="12" type="ORF">DN068_13340</name>
</gene>
<comment type="function">
    <text evidence="7">Catalyzes the addition of meso-diaminopimelic acid to the nucleotide precursor UDP-N-acetylmuramoyl-L-alanyl-D-glutamate (UMAG) in the biosynthesis of bacterial cell-wall peptidoglycan.</text>
</comment>
<keyword evidence="4 7" id="KW-0573">Peptidoglycan synthesis</keyword>
<evidence type="ECO:0000256" key="2">
    <source>
        <dbReference type="ARBA" id="ARBA00022618"/>
    </source>
</evidence>
<comment type="catalytic activity">
    <reaction evidence="7">
        <text>UDP-N-acetyl-alpha-D-muramoyl-L-alanyl-D-glutamate + meso-2,6-diaminopimelate + ATP = UDP-N-acetyl-alpha-D-muramoyl-L-alanyl-gamma-D-glutamyl-meso-2,6-diaminopimelate + ADP + phosphate + H(+)</text>
        <dbReference type="Rhea" id="RHEA:23676"/>
        <dbReference type="ChEBI" id="CHEBI:15378"/>
        <dbReference type="ChEBI" id="CHEBI:30616"/>
        <dbReference type="ChEBI" id="CHEBI:43474"/>
        <dbReference type="ChEBI" id="CHEBI:57791"/>
        <dbReference type="ChEBI" id="CHEBI:83900"/>
        <dbReference type="ChEBI" id="CHEBI:83905"/>
        <dbReference type="ChEBI" id="CHEBI:456216"/>
        <dbReference type="EC" id="6.3.2.13"/>
    </reaction>
</comment>
<dbReference type="GO" id="GO:0000287">
    <property type="term" value="F:magnesium ion binding"/>
    <property type="evidence" value="ECO:0007669"/>
    <property type="project" value="UniProtKB-UniRule"/>
</dbReference>
<feature type="binding site" evidence="7">
    <location>
        <begin position="112"/>
        <end position="118"/>
    </location>
    <ligand>
        <name>ATP</name>
        <dbReference type="ChEBI" id="CHEBI:30616"/>
    </ligand>
</feature>
<evidence type="ECO:0000256" key="6">
    <source>
        <dbReference type="ARBA" id="ARBA00023316"/>
    </source>
</evidence>
<keyword evidence="7" id="KW-0547">Nucleotide-binding</keyword>
<evidence type="ECO:0000256" key="1">
    <source>
        <dbReference type="ARBA" id="ARBA00005898"/>
    </source>
</evidence>
<feature type="domain" description="Mur ligase N-terminal catalytic" evidence="9">
    <location>
        <begin position="24"/>
        <end position="98"/>
    </location>
</feature>
<comment type="PTM">
    <text evidence="7">Carboxylation is probably crucial for Mg(2+) binding and, consequently, for the gamma-phosphate positioning of ATP.</text>
</comment>
<keyword evidence="7" id="KW-0067">ATP-binding</keyword>
<dbReference type="Gene3D" id="3.40.1190.10">
    <property type="entry name" value="Mur-like, catalytic domain"/>
    <property type="match status" value="1"/>
</dbReference>
<feature type="binding site" evidence="7">
    <location>
        <position position="187"/>
    </location>
    <ligand>
        <name>UDP-N-acetyl-alpha-D-muramoyl-L-alanyl-D-glutamate</name>
        <dbReference type="ChEBI" id="CHEBI:83900"/>
    </ligand>
</feature>
<feature type="domain" description="Mur ligase central" evidence="11">
    <location>
        <begin position="110"/>
        <end position="306"/>
    </location>
</feature>
<dbReference type="PANTHER" id="PTHR23135:SF4">
    <property type="entry name" value="UDP-N-ACETYLMURAMOYL-L-ALANYL-D-GLUTAMATE--2,6-DIAMINOPIMELATE LIGASE MURE HOMOLOG, CHLOROPLASTIC"/>
    <property type="match status" value="1"/>
</dbReference>
<comment type="subcellular location">
    <subcellularLocation>
        <location evidence="7 8">Cytoplasm</location>
    </subcellularLocation>
</comment>
<dbReference type="EMBL" id="QKTW01000018">
    <property type="protein sequence ID" value="PZF72335.1"/>
    <property type="molecule type" value="Genomic_DNA"/>
</dbReference>
<comment type="cofactor">
    <cofactor evidence="7">
        <name>Mg(2+)</name>
        <dbReference type="ChEBI" id="CHEBI:18420"/>
    </cofactor>
</comment>
<keyword evidence="6 7" id="KW-0961">Cell wall biogenesis/degradation</keyword>
<feature type="binding site" evidence="7">
    <location>
        <begin position="404"/>
        <end position="407"/>
    </location>
    <ligand>
        <name>meso-2,6-diaminopimelate</name>
        <dbReference type="ChEBI" id="CHEBI:57791"/>
    </ligand>
</feature>
<feature type="binding site" evidence="7">
    <location>
        <position position="457"/>
    </location>
    <ligand>
        <name>meso-2,6-diaminopimelate</name>
        <dbReference type="ChEBI" id="CHEBI:57791"/>
    </ligand>
</feature>
<dbReference type="InterPro" id="IPR000713">
    <property type="entry name" value="Mur_ligase_N"/>
</dbReference>
<evidence type="ECO:0000256" key="8">
    <source>
        <dbReference type="RuleBase" id="RU004135"/>
    </source>
</evidence>
<dbReference type="Gene3D" id="3.40.1390.10">
    <property type="entry name" value="MurE/MurF, N-terminal domain"/>
    <property type="match status" value="1"/>
</dbReference>
<feature type="binding site" evidence="7">
    <location>
        <position position="181"/>
    </location>
    <ligand>
        <name>UDP-N-acetyl-alpha-D-muramoyl-L-alanyl-D-glutamate</name>
        <dbReference type="ChEBI" id="CHEBI:83900"/>
    </ligand>
</feature>
<organism evidence="12 13">
    <name type="scientific">Taibaiella soli</name>
    <dbReference type="NCBI Taxonomy" id="1649169"/>
    <lineage>
        <taxon>Bacteria</taxon>
        <taxon>Pseudomonadati</taxon>
        <taxon>Bacteroidota</taxon>
        <taxon>Chitinophagia</taxon>
        <taxon>Chitinophagales</taxon>
        <taxon>Chitinophagaceae</taxon>
        <taxon>Taibaiella</taxon>
    </lineage>
</organism>
<accession>A0A2W2AAB4</accession>
<dbReference type="GO" id="GO:0008765">
    <property type="term" value="F:UDP-N-acetylmuramoylalanyl-D-glutamate-2,6-diaminopimelate ligase activity"/>
    <property type="evidence" value="ECO:0007669"/>
    <property type="project" value="UniProtKB-UniRule"/>
</dbReference>